<evidence type="ECO:0000256" key="6">
    <source>
        <dbReference type="SAM" id="MobiDB-lite"/>
    </source>
</evidence>
<feature type="compositionally biased region" description="Low complexity" evidence="6">
    <location>
        <begin position="423"/>
        <end position="432"/>
    </location>
</feature>
<evidence type="ECO:0008006" key="11">
    <source>
        <dbReference type="Google" id="ProtNLM"/>
    </source>
</evidence>
<dbReference type="GO" id="GO:0000329">
    <property type="term" value="C:fungal-type vacuole membrane"/>
    <property type="evidence" value="ECO:0007669"/>
    <property type="project" value="TreeGrafter"/>
</dbReference>
<evidence type="ECO:0000256" key="8">
    <source>
        <dbReference type="SAM" id="SignalP"/>
    </source>
</evidence>
<comment type="subcellular location">
    <subcellularLocation>
        <location evidence="1">Membrane</location>
        <topology evidence="1">Multi-pass membrane protein</topology>
    </subcellularLocation>
</comment>
<feature type="transmembrane region" description="Helical" evidence="7">
    <location>
        <begin position="439"/>
        <end position="464"/>
    </location>
</feature>
<proteinExistence type="inferred from homology"/>
<comment type="similarity">
    <text evidence="2">Belongs to the GDT1 family.</text>
</comment>
<dbReference type="AlphaFoldDB" id="A0A8H3EVI1"/>
<feature type="region of interest" description="Disordered" evidence="6">
    <location>
        <begin position="393"/>
        <end position="434"/>
    </location>
</feature>
<dbReference type="GO" id="GO:0032472">
    <property type="term" value="P:Golgi calcium ion transport"/>
    <property type="evidence" value="ECO:0007669"/>
    <property type="project" value="TreeGrafter"/>
</dbReference>
<feature type="compositionally biased region" description="Pro residues" evidence="6">
    <location>
        <begin position="413"/>
        <end position="422"/>
    </location>
</feature>
<dbReference type="OrthoDB" id="442680at2759"/>
<dbReference type="PANTHER" id="PTHR12608:SF1">
    <property type="entry name" value="TRANSMEMBRANE PROTEIN 165"/>
    <property type="match status" value="1"/>
</dbReference>
<evidence type="ECO:0000256" key="3">
    <source>
        <dbReference type="ARBA" id="ARBA00022692"/>
    </source>
</evidence>
<feature type="transmembrane region" description="Helical" evidence="7">
    <location>
        <begin position="517"/>
        <end position="540"/>
    </location>
</feature>
<feature type="compositionally biased region" description="Polar residues" evidence="6">
    <location>
        <begin position="42"/>
        <end position="51"/>
    </location>
</feature>
<dbReference type="Proteomes" id="UP000664169">
    <property type="component" value="Unassembled WGS sequence"/>
</dbReference>
<dbReference type="Pfam" id="PF01169">
    <property type="entry name" value="GDT1"/>
    <property type="match status" value="2"/>
</dbReference>
<feature type="region of interest" description="Disordered" evidence="6">
    <location>
        <begin position="41"/>
        <end position="247"/>
    </location>
</feature>
<evidence type="ECO:0000256" key="4">
    <source>
        <dbReference type="ARBA" id="ARBA00022989"/>
    </source>
</evidence>
<feature type="transmembrane region" description="Helical" evidence="7">
    <location>
        <begin position="304"/>
        <end position="324"/>
    </location>
</feature>
<organism evidence="9 10">
    <name type="scientific">Gomphillus americanus</name>
    <dbReference type="NCBI Taxonomy" id="1940652"/>
    <lineage>
        <taxon>Eukaryota</taxon>
        <taxon>Fungi</taxon>
        <taxon>Dikarya</taxon>
        <taxon>Ascomycota</taxon>
        <taxon>Pezizomycotina</taxon>
        <taxon>Lecanoromycetes</taxon>
        <taxon>OSLEUM clade</taxon>
        <taxon>Ostropomycetidae</taxon>
        <taxon>Ostropales</taxon>
        <taxon>Graphidaceae</taxon>
        <taxon>Gomphilloideae</taxon>
        <taxon>Gomphillus</taxon>
    </lineage>
</organism>
<comment type="caution">
    <text evidence="9">The sequence shown here is derived from an EMBL/GenBank/DDBJ whole genome shotgun (WGS) entry which is preliminary data.</text>
</comment>
<keyword evidence="5 7" id="KW-0472">Membrane</keyword>
<sequence>MRLGTNHTPLSVVLISFLGLSSVIATSPIAPAAGADELALQASPSPASTLKGQVARKDAPVDGKDGRPHEGPWVETEAERSRKEGNMDRKDDSDKSKSNSQGPKPKYPEANDGVTDDLDTAGPNPKLPKSNDGVMDDRNRAGPKEGTRGTEGGISEKSREKQDNMDLEKKPEPPKEVPSLPHSEEQKISLVEEAKAEPTGDSDSKGLQSSDDEDDLEGEVGGLKKPALPEKPHDIPHPVPIGTSEKDPLEIKKPLSTEQIPSDSTTLIQPLHSFLLAFTMILFSEIGDKTFLVAALMAMKHPPLLVFTAAFSALFVMTILSAILGHAVPALLSVRITNFLAAILFLVFGAKMLREGYALDPGQGVGEEMREVEMEMEEKEQLARKMRRQSDLSPYMLEGGRGPRKPRSSSRLPAPPDSPPSSPDSRSPSPSRTTTFKNALAGVNNLCSFLLSPAWVQTFVMTFLGEWGDRSQIATIAMSAGQDYWFVVMGSLVGHSLCTAVAVIGGRAIAGRVSLRIVTLGGAFAFLAFGFIYLAEAFYYK</sequence>
<dbReference type="GO" id="GO:0032468">
    <property type="term" value="P:Golgi calcium ion homeostasis"/>
    <property type="evidence" value="ECO:0007669"/>
    <property type="project" value="TreeGrafter"/>
</dbReference>
<evidence type="ECO:0000256" key="7">
    <source>
        <dbReference type="SAM" id="Phobius"/>
    </source>
</evidence>
<feature type="compositionally biased region" description="Basic and acidic residues" evidence="6">
    <location>
        <begin position="182"/>
        <end position="204"/>
    </location>
</feature>
<evidence type="ECO:0000256" key="1">
    <source>
        <dbReference type="ARBA" id="ARBA00004141"/>
    </source>
</evidence>
<feature type="compositionally biased region" description="Basic and acidic residues" evidence="6">
    <location>
        <begin position="369"/>
        <end position="383"/>
    </location>
</feature>
<dbReference type="PANTHER" id="PTHR12608">
    <property type="entry name" value="TRANSMEMBRANE PROTEIN HTP-1 RELATED"/>
    <property type="match status" value="1"/>
</dbReference>
<feature type="transmembrane region" description="Helical" evidence="7">
    <location>
        <begin position="330"/>
        <end position="350"/>
    </location>
</feature>
<keyword evidence="4 7" id="KW-1133">Transmembrane helix</keyword>
<reference evidence="9" key="1">
    <citation type="submission" date="2021-03" db="EMBL/GenBank/DDBJ databases">
        <authorList>
            <person name="Tagirdzhanova G."/>
        </authorList>
    </citation>
    <scope>NUCLEOTIDE SEQUENCE</scope>
</reference>
<protein>
    <recommendedName>
        <fullName evidence="11">Transmembrane protein 165</fullName>
    </recommendedName>
</protein>
<keyword evidence="8" id="KW-0732">Signal</keyword>
<evidence type="ECO:0000256" key="5">
    <source>
        <dbReference type="ARBA" id="ARBA00023136"/>
    </source>
</evidence>
<dbReference type="GO" id="GO:0005794">
    <property type="term" value="C:Golgi apparatus"/>
    <property type="evidence" value="ECO:0007669"/>
    <property type="project" value="TreeGrafter"/>
</dbReference>
<feature type="signal peptide" evidence="8">
    <location>
        <begin position="1"/>
        <end position="25"/>
    </location>
</feature>
<evidence type="ECO:0000256" key="2">
    <source>
        <dbReference type="ARBA" id="ARBA00009190"/>
    </source>
</evidence>
<gene>
    <name evidence="9" type="ORF">GOMPHAMPRED_007580</name>
</gene>
<feature type="compositionally biased region" description="Basic and acidic residues" evidence="6">
    <location>
        <begin position="55"/>
        <end position="97"/>
    </location>
</feature>
<accession>A0A8H3EVI1</accession>
<evidence type="ECO:0000313" key="10">
    <source>
        <dbReference type="Proteomes" id="UP000664169"/>
    </source>
</evidence>
<keyword evidence="10" id="KW-1185">Reference proteome</keyword>
<feature type="compositionally biased region" description="Basic and acidic residues" evidence="6">
    <location>
        <begin position="227"/>
        <end position="236"/>
    </location>
</feature>
<dbReference type="InterPro" id="IPR001727">
    <property type="entry name" value="GDT1-like"/>
</dbReference>
<feature type="region of interest" description="Disordered" evidence="6">
    <location>
        <begin position="369"/>
        <end position="388"/>
    </location>
</feature>
<dbReference type="GO" id="GO:0005384">
    <property type="term" value="F:manganese ion transmembrane transporter activity"/>
    <property type="evidence" value="ECO:0007669"/>
    <property type="project" value="TreeGrafter"/>
</dbReference>
<dbReference type="GO" id="GO:0015085">
    <property type="term" value="F:calcium ion transmembrane transporter activity"/>
    <property type="evidence" value="ECO:0007669"/>
    <property type="project" value="TreeGrafter"/>
</dbReference>
<dbReference type="EMBL" id="CAJPDQ010000007">
    <property type="protein sequence ID" value="CAF9912179.1"/>
    <property type="molecule type" value="Genomic_DNA"/>
</dbReference>
<keyword evidence="3 7" id="KW-0812">Transmembrane</keyword>
<name>A0A8H3EVI1_9LECA</name>
<dbReference type="PROSITE" id="PS01214">
    <property type="entry name" value="UPF0016"/>
    <property type="match status" value="1"/>
</dbReference>
<evidence type="ECO:0000313" key="9">
    <source>
        <dbReference type="EMBL" id="CAF9912179.1"/>
    </source>
</evidence>
<dbReference type="InterPro" id="IPR049555">
    <property type="entry name" value="GDT1-like_CS"/>
</dbReference>
<feature type="compositionally biased region" description="Basic and acidic residues" evidence="6">
    <location>
        <begin position="135"/>
        <end position="175"/>
    </location>
</feature>
<feature type="chain" id="PRO_5034301495" description="Transmembrane protein 165" evidence="8">
    <location>
        <begin position="26"/>
        <end position="541"/>
    </location>
</feature>
<feature type="transmembrane region" description="Helical" evidence="7">
    <location>
        <begin position="484"/>
        <end position="505"/>
    </location>
</feature>